<name>A0A914N5S5_MELIC</name>
<dbReference type="Proteomes" id="UP000887563">
    <property type="component" value="Unplaced"/>
</dbReference>
<accession>A0A914N5S5</accession>
<dbReference type="WBParaSite" id="Minc3s04108g35496">
    <property type="protein sequence ID" value="Minc3s04108g35496"/>
    <property type="gene ID" value="Minc3s04108g35496"/>
</dbReference>
<keyword evidence="1" id="KW-1185">Reference proteome</keyword>
<organism evidence="1 2">
    <name type="scientific">Meloidogyne incognita</name>
    <name type="common">Southern root-knot nematode worm</name>
    <name type="synonym">Oxyuris incognita</name>
    <dbReference type="NCBI Taxonomy" id="6306"/>
    <lineage>
        <taxon>Eukaryota</taxon>
        <taxon>Metazoa</taxon>
        <taxon>Ecdysozoa</taxon>
        <taxon>Nematoda</taxon>
        <taxon>Chromadorea</taxon>
        <taxon>Rhabditida</taxon>
        <taxon>Tylenchina</taxon>
        <taxon>Tylenchomorpha</taxon>
        <taxon>Tylenchoidea</taxon>
        <taxon>Meloidogynidae</taxon>
        <taxon>Meloidogyninae</taxon>
        <taxon>Meloidogyne</taxon>
        <taxon>Meloidogyne incognita group</taxon>
    </lineage>
</organism>
<dbReference type="AlphaFoldDB" id="A0A914N5S5"/>
<protein>
    <submittedName>
        <fullName evidence="2">Uncharacterized protein</fullName>
    </submittedName>
</protein>
<evidence type="ECO:0000313" key="2">
    <source>
        <dbReference type="WBParaSite" id="Minc3s04108g35496"/>
    </source>
</evidence>
<proteinExistence type="predicted"/>
<evidence type="ECO:0000313" key="1">
    <source>
        <dbReference type="Proteomes" id="UP000887563"/>
    </source>
</evidence>
<sequence>MIGLGRIVEATMEEFKIACQHKDPKKKLDSLRHCLHDGFHHPDLINERKFLEEWICLLETHTGTK</sequence>
<reference evidence="2" key="1">
    <citation type="submission" date="2022-11" db="UniProtKB">
        <authorList>
            <consortium name="WormBaseParasite"/>
        </authorList>
    </citation>
    <scope>IDENTIFICATION</scope>
</reference>